<proteinExistence type="inferred from homology"/>
<evidence type="ECO:0000313" key="5">
    <source>
        <dbReference type="Proteomes" id="UP000228777"/>
    </source>
</evidence>
<feature type="domain" description="Phosphoribosyltransferase" evidence="2">
    <location>
        <begin position="141"/>
        <end position="228"/>
    </location>
</feature>
<dbReference type="InterPro" id="IPR051910">
    <property type="entry name" value="ComF/GntX_DNA_util-trans"/>
</dbReference>
<organism evidence="4 5">
    <name type="scientific">bacterium (Candidatus Gribaldobacteria) CG07_land_8_20_14_0_80_33_18</name>
    <dbReference type="NCBI Taxonomy" id="2014272"/>
    <lineage>
        <taxon>Bacteria</taxon>
        <taxon>Candidatus Gribaldobacteria</taxon>
    </lineage>
</organism>
<name>A0A2M6Z4C7_9BACT</name>
<dbReference type="SUPFAM" id="SSF53271">
    <property type="entry name" value="PRTase-like"/>
    <property type="match status" value="1"/>
</dbReference>
<protein>
    <recommendedName>
        <fullName evidence="6">Phosphoribosyltransferase domain-containing protein</fullName>
    </recommendedName>
</protein>
<dbReference type="InterPro" id="IPR044005">
    <property type="entry name" value="DZR_2"/>
</dbReference>
<feature type="domain" description="Double zinc ribbon" evidence="3">
    <location>
        <begin position="6"/>
        <end position="47"/>
    </location>
</feature>
<comment type="caution">
    <text evidence="4">The sequence shown here is derived from an EMBL/GenBank/DDBJ whole genome shotgun (WGS) entry which is preliminary data.</text>
</comment>
<dbReference type="AlphaFoldDB" id="A0A2M6Z4C7"/>
<dbReference type="Proteomes" id="UP000228777">
    <property type="component" value="Unassembled WGS sequence"/>
</dbReference>
<dbReference type="PANTHER" id="PTHR47505">
    <property type="entry name" value="DNA UTILIZATION PROTEIN YHGH"/>
    <property type="match status" value="1"/>
</dbReference>
<dbReference type="PANTHER" id="PTHR47505:SF1">
    <property type="entry name" value="DNA UTILIZATION PROTEIN YHGH"/>
    <property type="match status" value="1"/>
</dbReference>
<dbReference type="Gene3D" id="3.40.50.2020">
    <property type="match status" value="1"/>
</dbReference>
<evidence type="ECO:0000259" key="2">
    <source>
        <dbReference type="Pfam" id="PF00156"/>
    </source>
</evidence>
<accession>A0A2M6Z4C7</accession>
<dbReference type="InterPro" id="IPR000836">
    <property type="entry name" value="PRTase_dom"/>
</dbReference>
<evidence type="ECO:0008006" key="6">
    <source>
        <dbReference type="Google" id="ProtNLM"/>
    </source>
</evidence>
<reference evidence="5" key="1">
    <citation type="submission" date="2017-09" db="EMBL/GenBank/DDBJ databases">
        <title>Depth-based differentiation of microbial function through sediment-hosted aquifers and enrichment of novel symbionts in the deep terrestrial subsurface.</title>
        <authorList>
            <person name="Probst A.J."/>
            <person name="Ladd B."/>
            <person name="Jarett J.K."/>
            <person name="Geller-Mcgrath D.E."/>
            <person name="Sieber C.M.K."/>
            <person name="Emerson J.B."/>
            <person name="Anantharaman K."/>
            <person name="Thomas B.C."/>
            <person name="Malmstrom R."/>
            <person name="Stieglmeier M."/>
            <person name="Klingl A."/>
            <person name="Woyke T."/>
            <person name="Ryan C.M."/>
            <person name="Banfield J.F."/>
        </authorList>
    </citation>
    <scope>NUCLEOTIDE SEQUENCE [LARGE SCALE GENOMIC DNA]</scope>
</reference>
<evidence type="ECO:0000256" key="1">
    <source>
        <dbReference type="ARBA" id="ARBA00008007"/>
    </source>
</evidence>
<sequence length="235" mass="27439">MIKFIFDVLFPPYCLGCKKEGSWRWLCDDCFSTIEILEYQYCPFCKIRLRTFERRCQLHSKKNLNGLYFATSYENLLVKNLIQKFKYPPFLKELSPSLASLIIAHFILLGKEKISKIFSNSVFIPVPLFKSREKWRGFNQAEKIAKILSEFFKVPLLENNLIKIKKTQPQVELSKEKREGNIKEAFIIKNENLIKGKKIFLIDDVFTTGSTMEECARILKKAGTKEVFGITVARE</sequence>
<dbReference type="EMBL" id="PEWP01000006">
    <property type="protein sequence ID" value="PIU47269.1"/>
    <property type="molecule type" value="Genomic_DNA"/>
</dbReference>
<evidence type="ECO:0000259" key="3">
    <source>
        <dbReference type="Pfam" id="PF18912"/>
    </source>
</evidence>
<dbReference type="CDD" id="cd06223">
    <property type="entry name" value="PRTases_typeI"/>
    <property type="match status" value="1"/>
</dbReference>
<dbReference type="InterPro" id="IPR029057">
    <property type="entry name" value="PRTase-like"/>
</dbReference>
<gene>
    <name evidence="4" type="ORF">COS93_00150</name>
</gene>
<dbReference type="Pfam" id="PF00156">
    <property type="entry name" value="Pribosyltran"/>
    <property type="match status" value="1"/>
</dbReference>
<dbReference type="Pfam" id="PF18912">
    <property type="entry name" value="DZR_2"/>
    <property type="match status" value="1"/>
</dbReference>
<evidence type="ECO:0000313" key="4">
    <source>
        <dbReference type="EMBL" id="PIU47269.1"/>
    </source>
</evidence>
<comment type="similarity">
    <text evidence="1">Belongs to the ComF/GntX family.</text>
</comment>